<feature type="transmembrane region" description="Helical" evidence="7">
    <location>
        <begin position="33"/>
        <end position="54"/>
    </location>
</feature>
<keyword evidence="4 7" id="KW-0812">Transmembrane</keyword>
<evidence type="ECO:0000313" key="8">
    <source>
        <dbReference type="Proteomes" id="UP000046393"/>
    </source>
</evidence>
<dbReference type="PANTHER" id="PTHR13084:SF6">
    <property type="entry name" value="SODIUM_POTASSIUM-TRANSPORTING ATPASE SUBUNIT BETA-1-INTERACTING PROTEIN"/>
    <property type="match status" value="1"/>
</dbReference>
<dbReference type="PANTHER" id="PTHR13084">
    <property type="entry name" value="T-CELL LYMPHOMA BREAKPOINT-ASSOCIATED TARGET 1-RELATED"/>
    <property type="match status" value="1"/>
</dbReference>
<evidence type="ECO:0000256" key="5">
    <source>
        <dbReference type="ARBA" id="ARBA00022989"/>
    </source>
</evidence>
<evidence type="ECO:0000256" key="6">
    <source>
        <dbReference type="ARBA" id="ARBA00023136"/>
    </source>
</evidence>
<sequence length="114" mass="12955">MADSPPYMWLTSILTLWLFAAVARQLFDLVGKLWIPVAFNLLQILSCITGLFAVCQHRMCLLLCLVITSVLSVIYNALIILWYTGTFGDFSRPLLSAGLPYSHRLIILTLYRLF</sequence>
<dbReference type="GO" id="GO:0005886">
    <property type="term" value="C:plasma membrane"/>
    <property type="evidence" value="ECO:0007669"/>
    <property type="project" value="UniProtKB-SubCell"/>
</dbReference>
<keyword evidence="3 7" id="KW-1003">Cell membrane</keyword>
<dbReference type="AlphaFoldDB" id="A0A0N5AXE3"/>
<dbReference type="InterPro" id="IPR008516">
    <property type="entry name" value="Na/K-Atpase_Interacting"/>
</dbReference>
<feature type="transmembrane region" description="Helical" evidence="7">
    <location>
        <begin position="61"/>
        <end position="82"/>
    </location>
</feature>
<comment type="caution">
    <text evidence="7">Lacks conserved residue(s) required for the propagation of feature annotation.</text>
</comment>
<evidence type="ECO:0000256" key="2">
    <source>
        <dbReference type="ARBA" id="ARBA00006364"/>
    </source>
</evidence>
<reference evidence="9" key="1">
    <citation type="submission" date="2017-02" db="UniProtKB">
        <authorList>
            <consortium name="WormBaseParasite"/>
        </authorList>
    </citation>
    <scope>IDENTIFICATION</scope>
</reference>
<comment type="subcellular location">
    <subcellularLocation>
        <location evidence="1 7">Cell membrane</location>
        <topology evidence="1 7">Multi-pass membrane protein</topology>
    </subcellularLocation>
</comment>
<name>A0A0N5AXE3_9BILA</name>
<evidence type="ECO:0000256" key="3">
    <source>
        <dbReference type="ARBA" id="ARBA00022475"/>
    </source>
</evidence>
<accession>A0A0N5AXE3</accession>
<evidence type="ECO:0000256" key="1">
    <source>
        <dbReference type="ARBA" id="ARBA00004651"/>
    </source>
</evidence>
<dbReference type="WBParaSite" id="SMUV_0000961901-mRNA-1">
    <property type="protein sequence ID" value="SMUV_0000961901-mRNA-1"/>
    <property type="gene ID" value="SMUV_0000961901"/>
</dbReference>
<dbReference type="Proteomes" id="UP000046393">
    <property type="component" value="Unplaced"/>
</dbReference>
<comment type="similarity">
    <text evidence="2 7">Belongs to the NKAIN family.</text>
</comment>
<keyword evidence="6 7" id="KW-0472">Membrane</keyword>
<dbReference type="GO" id="GO:0002028">
    <property type="term" value="P:regulation of sodium ion transport"/>
    <property type="evidence" value="ECO:0007669"/>
    <property type="project" value="UniProtKB-UniRule"/>
</dbReference>
<keyword evidence="8" id="KW-1185">Reference proteome</keyword>
<proteinExistence type="inferred from homology"/>
<protein>
    <recommendedName>
        <fullName evidence="7">Sodium/potassium-transporting ATPase subunit beta-1-interacting protein</fullName>
        <shortName evidence="7">Na(+)/K(+)-transporting ATPase subunit beta-1-interacting protein</shortName>
    </recommendedName>
</protein>
<evidence type="ECO:0000256" key="7">
    <source>
        <dbReference type="RuleBase" id="RU368041"/>
    </source>
</evidence>
<organism evidence="8 9">
    <name type="scientific">Syphacia muris</name>
    <dbReference type="NCBI Taxonomy" id="451379"/>
    <lineage>
        <taxon>Eukaryota</taxon>
        <taxon>Metazoa</taxon>
        <taxon>Ecdysozoa</taxon>
        <taxon>Nematoda</taxon>
        <taxon>Chromadorea</taxon>
        <taxon>Rhabditida</taxon>
        <taxon>Spirurina</taxon>
        <taxon>Oxyuridomorpha</taxon>
        <taxon>Oxyuroidea</taxon>
        <taxon>Oxyuridae</taxon>
        <taxon>Syphacia</taxon>
    </lineage>
</organism>
<keyword evidence="5 7" id="KW-1133">Transmembrane helix</keyword>
<dbReference type="Pfam" id="PF05640">
    <property type="entry name" value="NKAIN"/>
    <property type="match status" value="1"/>
</dbReference>
<evidence type="ECO:0000256" key="4">
    <source>
        <dbReference type="ARBA" id="ARBA00022692"/>
    </source>
</evidence>
<evidence type="ECO:0000313" key="9">
    <source>
        <dbReference type="WBParaSite" id="SMUV_0000961901-mRNA-1"/>
    </source>
</evidence>